<organism evidence="7 8">
    <name type="scientific">Segatella copri DSM 18205</name>
    <dbReference type="NCBI Taxonomy" id="537011"/>
    <lineage>
        <taxon>Bacteria</taxon>
        <taxon>Pseudomonadati</taxon>
        <taxon>Bacteroidota</taxon>
        <taxon>Bacteroidia</taxon>
        <taxon>Bacteroidales</taxon>
        <taxon>Prevotellaceae</taxon>
        <taxon>Segatella</taxon>
    </lineage>
</organism>
<dbReference type="STRING" id="537011.PREVCOP_06451"/>
<keyword evidence="5" id="KW-0998">Cell outer membrane</keyword>
<feature type="domain" description="RagB/SusD" evidence="6">
    <location>
        <begin position="27"/>
        <end position="52"/>
    </location>
</feature>
<dbReference type="Proteomes" id="UP000004477">
    <property type="component" value="Unassembled WGS sequence"/>
</dbReference>
<reference evidence="7" key="1">
    <citation type="submission" date="2009-11" db="EMBL/GenBank/DDBJ databases">
        <authorList>
            <person name="Weinstock G."/>
            <person name="Sodergren E."/>
            <person name="Clifton S."/>
            <person name="Fulton L."/>
            <person name="Fulton B."/>
            <person name="Courtney L."/>
            <person name="Fronick C."/>
            <person name="Harrison M."/>
            <person name="Strong C."/>
            <person name="Farmer C."/>
            <person name="Delahaunty K."/>
            <person name="Markovic C."/>
            <person name="Hall O."/>
            <person name="Minx P."/>
            <person name="Tomlinson C."/>
            <person name="Mitreva M."/>
            <person name="Nelson J."/>
            <person name="Hou S."/>
            <person name="Wollam A."/>
            <person name="Pepin K.H."/>
            <person name="Johnson M."/>
            <person name="Bhonagiri V."/>
            <person name="Nash W.E."/>
            <person name="Warren W."/>
            <person name="Chinwalla A."/>
            <person name="Mardis E.R."/>
            <person name="Wilson R.K."/>
        </authorList>
    </citation>
    <scope>NUCLEOTIDE SEQUENCE [LARGE SCALE GENOMIC DNA]</scope>
    <source>
        <strain evidence="7">DSM 18205</strain>
    </source>
</reference>
<keyword evidence="8" id="KW-1185">Reference proteome</keyword>
<name>D1PGT6_9BACT</name>
<protein>
    <recommendedName>
        <fullName evidence="6">RagB/SusD domain-containing protein</fullName>
    </recommendedName>
</protein>
<dbReference type="InterPro" id="IPR011990">
    <property type="entry name" value="TPR-like_helical_dom_sf"/>
</dbReference>
<evidence type="ECO:0000259" key="6">
    <source>
        <dbReference type="Pfam" id="PF07980"/>
    </source>
</evidence>
<accession>D1PGT6</accession>
<dbReference type="HOGENOM" id="CLU_3083165_0_0_10"/>
<dbReference type="RefSeq" id="WP_006849123.1">
    <property type="nucleotide sequence ID" value="NZ_CP085932.1"/>
</dbReference>
<dbReference type="InterPro" id="IPR012944">
    <property type="entry name" value="SusD_RagB_dom"/>
</dbReference>
<dbReference type="OrthoDB" id="5694214at2"/>
<comment type="caution">
    <text evidence="7">The sequence shown here is derived from an EMBL/GenBank/DDBJ whole genome shotgun (WGS) entry which is preliminary data.</text>
</comment>
<evidence type="ECO:0000313" key="7">
    <source>
        <dbReference type="EMBL" id="EFB34044.1"/>
    </source>
</evidence>
<comment type="similarity">
    <text evidence="2">Belongs to the SusD family.</text>
</comment>
<dbReference type="Gene3D" id="1.25.40.390">
    <property type="match status" value="1"/>
</dbReference>
<keyword evidence="4" id="KW-0472">Membrane</keyword>
<evidence type="ECO:0000313" key="8">
    <source>
        <dbReference type="Proteomes" id="UP000004477"/>
    </source>
</evidence>
<dbReference type="Pfam" id="PF07980">
    <property type="entry name" value="SusD_RagB"/>
    <property type="match status" value="1"/>
</dbReference>
<dbReference type="SUPFAM" id="SSF48452">
    <property type="entry name" value="TPR-like"/>
    <property type="match status" value="1"/>
</dbReference>
<evidence type="ECO:0000256" key="3">
    <source>
        <dbReference type="ARBA" id="ARBA00022729"/>
    </source>
</evidence>
<evidence type="ECO:0000256" key="4">
    <source>
        <dbReference type="ARBA" id="ARBA00023136"/>
    </source>
</evidence>
<dbReference type="GeneID" id="69847510"/>
<proteinExistence type="inferred from homology"/>
<dbReference type="AlphaFoldDB" id="D1PGT6"/>
<keyword evidence="3" id="KW-0732">Signal</keyword>
<dbReference type="GO" id="GO:0009279">
    <property type="term" value="C:cell outer membrane"/>
    <property type="evidence" value="ECO:0007669"/>
    <property type="project" value="UniProtKB-SubCell"/>
</dbReference>
<sequence>MIQRCWFDIMRWNDTKAIVRLTKAGTVVPHLFFPYPQTVMDKNPNLKQNPGW</sequence>
<gene>
    <name evidence="7" type="ORF">PREVCOP_06451</name>
</gene>
<evidence type="ECO:0000256" key="5">
    <source>
        <dbReference type="ARBA" id="ARBA00023237"/>
    </source>
</evidence>
<dbReference type="PaxDb" id="537011-PREVCOP_06451"/>
<evidence type="ECO:0000256" key="2">
    <source>
        <dbReference type="ARBA" id="ARBA00006275"/>
    </source>
</evidence>
<comment type="subcellular location">
    <subcellularLocation>
        <location evidence="1">Cell outer membrane</location>
    </subcellularLocation>
</comment>
<evidence type="ECO:0000256" key="1">
    <source>
        <dbReference type="ARBA" id="ARBA00004442"/>
    </source>
</evidence>
<dbReference type="EMBL" id="ACBX02000047">
    <property type="protein sequence ID" value="EFB34044.1"/>
    <property type="molecule type" value="Genomic_DNA"/>
</dbReference>